<dbReference type="EMBL" id="LAZR01002129">
    <property type="protein sequence ID" value="KKN34093.1"/>
    <property type="molecule type" value="Genomic_DNA"/>
</dbReference>
<protein>
    <submittedName>
        <fullName evidence="1">Uncharacterized protein</fullName>
    </submittedName>
</protein>
<sequence length="1085" mass="119022">MSIFGNGVISGWTVEQEETFGISISEGSANVNFMATSTTFPESIQDIPPGTVNYVYARALARTAYAGDVDFFLSPSPNLADPSVLLLAEVVTDSLSVSSIDNSVRQQIGFIELIQAAIQMHKHRGGSFYPSKVDLSSEVKGQLPSFRIADFDAEKVTTGTFDLARMPLLDHQELQNIGLLTHPQLDSFVKTLEVSNKELFGEIGTSNLLQLVLALKFIYDDPESVNYLENSLVDENFINEFTVIPGITPDSSIDFDNTTAVVDLDQHFIAGVPPVTGTSFYINWDTALAWNSSFSMENLVVVGNTVTLAFNEDEETNIVTIEGFESATAPGQDLSGGSGGQTLFTKQTLILTDNAQIVADSGATNVIEGFYSGKFKSQQSFRLQYAKEFNELQDWSTYDSLVLHIKCIDAIHGPVSLYLEGETVDDRSIDFVILDQNEITENSESNDFEIRTIDLSTIPFRDKIKKLVIYTDDLDNPFDFLVDFINIQRAVLLPDEGTLKLRYSSGTRVTFATVEWNAVEPSGTEITVRSKAADGTVFLNRADYTPLLSNGQTINLDGTDLELEIKFFPDSAKVSAPILNSVRVLVITQAELDGFAIDTQSEFARGIAKNITVDSTPSVELDTPIYVDSYVFALANSVAQIHENTSGSVPFTETEISLSGLGSPISPNTVFRTIENGVLSINTPSFFEPRSVIRKEGRRFVVADTYNDRVLEYDEDETLVAGFGSISYEHGSKLFPIAASVDTRTSILYLVWSRKISFKTVNINKIVMQDTTQTVQLIKDFDKILGLTTAELNEVDAEGQIMPVHLSIQNAALVQSLDSDGSYILVSTDAITTGLDIDSVFYEAISTALGIPLFIGPFAYIDGVFSPTWADRTDNDTYMVANAKVAVKEWEFPEGVFAGRDTEVIERNTNASNIIEVDENNQIIFGSDVVEFSPFVPGRAERIDDNTLLIAGLKPGGQIGELQEDRKFDFRTIGGDSETTRNQKLVLNDLFFNSSNPFVGAVLVFDTRSRATSFEYLTAEGVLASDVDIDPRTGLYVVAESSFNRSGRIIKLDATGNIVFSFGEGIYSIISSLRTTVTGSMIIST</sequence>
<accession>A0A0F9SXX0</accession>
<organism evidence="1">
    <name type="scientific">marine sediment metagenome</name>
    <dbReference type="NCBI Taxonomy" id="412755"/>
    <lineage>
        <taxon>unclassified sequences</taxon>
        <taxon>metagenomes</taxon>
        <taxon>ecological metagenomes</taxon>
    </lineage>
</organism>
<name>A0A0F9SXX0_9ZZZZ</name>
<dbReference type="AlphaFoldDB" id="A0A0F9SXX0"/>
<proteinExistence type="predicted"/>
<reference evidence="1" key="1">
    <citation type="journal article" date="2015" name="Nature">
        <title>Complex archaea that bridge the gap between prokaryotes and eukaryotes.</title>
        <authorList>
            <person name="Spang A."/>
            <person name="Saw J.H."/>
            <person name="Jorgensen S.L."/>
            <person name="Zaremba-Niedzwiedzka K."/>
            <person name="Martijn J."/>
            <person name="Lind A.E."/>
            <person name="van Eijk R."/>
            <person name="Schleper C."/>
            <person name="Guy L."/>
            <person name="Ettema T.J."/>
        </authorList>
    </citation>
    <scope>NUCLEOTIDE SEQUENCE</scope>
</reference>
<comment type="caution">
    <text evidence="1">The sequence shown here is derived from an EMBL/GenBank/DDBJ whole genome shotgun (WGS) entry which is preliminary data.</text>
</comment>
<evidence type="ECO:0000313" key="1">
    <source>
        <dbReference type="EMBL" id="KKN34093.1"/>
    </source>
</evidence>
<gene>
    <name evidence="1" type="ORF">LCGC14_0797170</name>
</gene>